<feature type="compositionally biased region" description="Polar residues" evidence="1">
    <location>
        <begin position="576"/>
        <end position="590"/>
    </location>
</feature>
<gene>
    <name evidence="3 5" type="ORF">P152DRAFT_505444</name>
</gene>
<dbReference type="InterPro" id="IPR036047">
    <property type="entry name" value="F-box-like_dom_sf"/>
</dbReference>
<dbReference type="InterPro" id="IPR048627">
    <property type="entry name" value="Sec10_HB"/>
</dbReference>
<dbReference type="GO" id="GO:0006887">
    <property type="term" value="P:exocytosis"/>
    <property type="evidence" value="ECO:0007669"/>
    <property type="project" value="TreeGrafter"/>
</dbReference>
<reference evidence="3 5" key="1">
    <citation type="submission" date="2020-01" db="EMBL/GenBank/DDBJ databases">
        <authorList>
            <consortium name="DOE Joint Genome Institute"/>
            <person name="Haridas S."/>
            <person name="Albert R."/>
            <person name="Binder M."/>
            <person name="Bloem J."/>
            <person name="Labutti K."/>
            <person name="Salamov A."/>
            <person name="Andreopoulos B."/>
            <person name="Baker S.E."/>
            <person name="Barry K."/>
            <person name="Bills G."/>
            <person name="Bluhm B.H."/>
            <person name="Cannon C."/>
            <person name="Castanera R."/>
            <person name="Culley D.E."/>
            <person name="Daum C."/>
            <person name="Ezra D."/>
            <person name="Gonzalez J.B."/>
            <person name="Henrissat B."/>
            <person name="Kuo A."/>
            <person name="Liang C."/>
            <person name="Lipzen A."/>
            <person name="Lutzoni F."/>
            <person name="Magnuson J."/>
            <person name="Mondo S."/>
            <person name="Nolan M."/>
            <person name="Ohm R."/>
            <person name="Pangilinan J."/>
            <person name="Park H.-J."/>
            <person name="Ramirez L."/>
            <person name="Alfaro M."/>
            <person name="Sun H."/>
            <person name="Tritt A."/>
            <person name="Yoshinaga Y."/>
            <person name="Zwiers L.-H."/>
            <person name="Turgeon B.G."/>
            <person name="Goodwin S.B."/>
            <person name="Spatafora J.W."/>
            <person name="Crous P.W."/>
            <person name="Grigoriev I.V."/>
        </authorList>
    </citation>
    <scope>NUCLEOTIDE SEQUENCE</scope>
    <source>
        <strain evidence="3 5">CBS 781.70</strain>
    </source>
</reference>
<dbReference type="OrthoDB" id="5554140at2759"/>
<evidence type="ECO:0000313" key="3">
    <source>
        <dbReference type="EMBL" id="KAF1815562.1"/>
    </source>
</evidence>
<name>A0A6G1GC48_9PEZI</name>
<feature type="compositionally biased region" description="Polar residues" evidence="1">
    <location>
        <begin position="197"/>
        <end position="208"/>
    </location>
</feature>
<dbReference type="Pfam" id="PF12937">
    <property type="entry name" value="F-box-like"/>
    <property type="match status" value="1"/>
</dbReference>
<dbReference type="GO" id="GO:0006893">
    <property type="term" value="P:Golgi to plasma membrane transport"/>
    <property type="evidence" value="ECO:0007669"/>
    <property type="project" value="TreeGrafter"/>
</dbReference>
<proteinExistence type="predicted"/>
<feature type="region of interest" description="Disordered" evidence="1">
    <location>
        <begin position="560"/>
        <end position="595"/>
    </location>
</feature>
<dbReference type="RefSeq" id="XP_033537193.1">
    <property type="nucleotide sequence ID" value="XM_033682435.1"/>
</dbReference>
<dbReference type="GeneID" id="54423005"/>
<evidence type="ECO:0000259" key="2">
    <source>
        <dbReference type="PROSITE" id="PS50181"/>
    </source>
</evidence>
<feature type="compositionally biased region" description="Polar residues" evidence="1">
    <location>
        <begin position="162"/>
        <end position="183"/>
    </location>
</feature>
<accession>A0A6G1GC48</accession>
<feature type="region of interest" description="Disordered" evidence="1">
    <location>
        <begin position="160"/>
        <end position="208"/>
    </location>
</feature>
<dbReference type="Gene3D" id="1.20.1280.50">
    <property type="match status" value="1"/>
</dbReference>
<dbReference type="PROSITE" id="PS50181">
    <property type="entry name" value="FBOX"/>
    <property type="match status" value="1"/>
</dbReference>
<evidence type="ECO:0000256" key="1">
    <source>
        <dbReference type="SAM" id="MobiDB-lite"/>
    </source>
</evidence>
<protein>
    <recommendedName>
        <fullName evidence="2">F-box domain-containing protein</fullName>
    </recommendedName>
</protein>
<reference evidence="5" key="3">
    <citation type="submission" date="2025-04" db="UniProtKB">
        <authorList>
            <consortium name="RefSeq"/>
        </authorList>
    </citation>
    <scope>IDENTIFICATION</scope>
    <source>
        <strain evidence="5">CBS 781.70</strain>
    </source>
</reference>
<evidence type="ECO:0000313" key="4">
    <source>
        <dbReference type="Proteomes" id="UP000504638"/>
    </source>
</evidence>
<dbReference type="Proteomes" id="UP000504638">
    <property type="component" value="Unplaced"/>
</dbReference>
<dbReference type="EMBL" id="ML975151">
    <property type="protein sequence ID" value="KAF1815562.1"/>
    <property type="molecule type" value="Genomic_DNA"/>
</dbReference>
<feature type="region of interest" description="Disordered" evidence="1">
    <location>
        <begin position="104"/>
        <end position="148"/>
    </location>
</feature>
<dbReference type="AlphaFoldDB" id="A0A6G1GC48"/>
<feature type="region of interest" description="Disordered" evidence="1">
    <location>
        <begin position="1"/>
        <end position="22"/>
    </location>
</feature>
<dbReference type="GO" id="GO:0000145">
    <property type="term" value="C:exocyst"/>
    <property type="evidence" value="ECO:0007669"/>
    <property type="project" value="TreeGrafter"/>
</dbReference>
<keyword evidence="4" id="KW-1185">Reference proteome</keyword>
<dbReference type="PANTHER" id="PTHR12100">
    <property type="entry name" value="SEC10"/>
    <property type="match status" value="1"/>
</dbReference>
<reference evidence="5" key="2">
    <citation type="submission" date="2020-04" db="EMBL/GenBank/DDBJ databases">
        <authorList>
            <consortium name="NCBI Genome Project"/>
        </authorList>
    </citation>
    <scope>NUCLEOTIDE SEQUENCE</scope>
    <source>
        <strain evidence="5">CBS 781.70</strain>
    </source>
</reference>
<dbReference type="InterPro" id="IPR009976">
    <property type="entry name" value="Sec10-like"/>
</dbReference>
<dbReference type="CDD" id="cd22117">
    <property type="entry name" value="F-box_FBXL4"/>
    <property type="match status" value="1"/>
</dbReference>
<dbReference type="Pfam" id="PF07393">
    <property type="entry name" value="Sec10_HB"/>
    <property type="match status" value="1"/>
</dbReference>
<dbReference type="PANTHER" id="PTHR12100:SF1">
    <property type="entry name" value="RECYCLIN-1"/>
    <property type="match status" value="1"/>
</dbReference>
<dbReference type="InterPro" id="IPR001810">
    <property type="entry name" value="F-box_dom"/>
</dbReference>
<evidence type="ECO:0000313" key="5">
    <source>
        <dbReference type="RefSeq" id="XP_033537193.1"/>
    </source>
</evidence>
<sequence length="967" mass="106850">MSGFQPAPVSGGSPRPSSDKGVLSSLRATSMVQTKHSLPAEIIQLILPYLPIPTLINVARTSRRMREMVYDDALWIRRLSAMGRWDEGEARRRFEADMRRKLQAQRASLGIPPLSTPAGRGAGVGRGGPQPAASGTVETPPSQARDENPAAETIFDAAAEAQQKQPPTQRQSATHPSRSSKSSDGFEPAIPAPNGHANPSSTTQPPNTLDASLTIIRSLRSLRGGARHEYGRAYKALAPFYRDIVSSASHGDPSSFHVFQTFRDPEQQARMLAQLRVFARSDSAMGWEVREGRLDSMMGVFESAVLREFGNGVDVGDTEGRVRRYARVLVVLNGGASGVDLWLARNPVIAGKRGFGEPGECLMSLSTTHVVMAPAQEFFRRLVLGVNEQSKTIERVFPANVEVFVPFLERVCEDVVGEYVTTLFDQAHERSLEAYLSAVSATFDLVMQFANAIRPPNVPIQDRDERMAKAMAEVFEPHIDLYLQEELGFFRKKADAEVDAWEKRLKDEEASTESFYMSHFSRQAEKRDFLTSFRKVVMMPVQVVGSITAPMTAPFSNRPASISAAAPSGDMLHPSRASSPAPTDRSNSPRNPKAPTDELAAKAALLNTRLEGIKSLFSIEMALNLVHTAKTSLERTARFAQRPPPPSKSAPARIFHPILAARAQEAREQCEIIFVTLLQILGSRHIQSGFTTAITHLSAYNPRAAASHAGTDGAPTQPRVEPLVTFLELVNVGDLIQQMIDVFYVQELVGPKLVERDDFLSAAAKEKKRFEQMLDGQVASGLNQGIDVLMEEVEYMMATMQQVEEFCPAAGVVEVGRSETAGRVVEVVREHLEMLVGSTDRNVLEVFNQEVGVRLFGALCKHIKRQRVSVDGAVRLISDMNHYYSYIVTLKNKLLTEYFIALREVAQIFLISGKHAKEIATIIADPDRYQGIFRPEDVYEFAERRADWLMIKPNVERAMYGAGCVVM</sequence>
<dbReference type="SMART" id="SM00256">
    <property type="entry name" value="FBOX"/>
    <property type="match status" value="1"/>
</dbReference>
<dbReference type="SUPFAM" id="SSF81383">
    <property type="entry name" value="F-box domain"/>
    <property type="match status" value="1"/>
</dbReference>
<feature type="domain" description="F-box" evidence="2">
    <location>
        <begin position="32"/>
        <end position="78"/>
    </location>
</feature>
<organism evidence="3">
    <name type="scientific">Eremomyces bilateralis CBS 781.70</name>
    <dbReference type="NCBI Taxonomy" id="1392243"/>
    <lineage>
        <taxon>Eukaryota</taxon>
        <taxon>Fungi</taxon>
        <taxon>Dikarya</taxon>
        <taxon>Ascomycota</taxon>
        <taxon>Pezizomycotina</taxon>
        <taxon>Dothideomycetes</taxon>
        <taxon>Dothideomycetes incertae sedis</taxon>
        <taxon>Eremomycetales</taxon>
        <taxon>Eremomycetaceae</taxon>
        <taxon>Eremomyces</taxon>
    </lineage>
</organism>